<dbReference type="PANTHER" id="PTHR31018:SF3">
    <property type="entry name" value="RECEPTOR PROTEIN-TYROSINE KINASE"/>
    <property type="match status" value="1"/>
</dbReference>
<keyword evidence="3" id="KW-0325">Glycoprotein</keyword>
<dbReference type="Proteomes" id="UP001498771">
    <property type="component" value="Unassembled WGS sequence"/>
</dbReference>
<dbReference type="PROSITE" id="PS51257">
    <property type="entry name" value="PROKAR_LIPOPROTEIN"/>
    <property type="match status" value="1"/>
</dbReference>
<proteinExistence type="predicted"/>
<dbReference type="RefSeq" id="XP_064765694.1">
    <property type="nucleotide sequence ID" value="XM_064913778.1"/>
</dbReference>
<organism evidence="5 6">
    <name type="scientific">Myxozyma melibiosi</name>
    <dbReference type="NCBI Taxonomy" id="54550"/>
    <lineage>
        <taxon>Eukaryota</taxon>
        <taxon>Fungi</taxon>
        <taxon>Dikarya</taxon>
        <taxon>Ascomycota</taxon>
        <taxon>Saccharomycotina</taxon>
        <taxon>Lipomycetes</taxon>
        <taxon>Lipomycetales</taxon>
        <taxon>Lipomycetaceae</taxon>
        <taxon>Myxozyma</taxon>
    </lineage>
</organism>
<keyword evidence="2 4" id="KW-0732">Signal</keyword>
<keyword evidence="6" id="KW-1185">Reference proteome</keyword>
<reference evidence="5 6" key="1">
    <citation type="submission" date="2024-03" db="EMBL/GenBank/DDBJ databases">
        <title>Genome-scale model development and genomic sequencing of the oleaginous clade Lipomyces.</title>
        <authorList>
            <consortium name="Lawrence Berkeley National Laboratory"/>
            <person name="Czajka J.J."/>
            <person name="Han Y."/>
            <person name="Kim J."/>
            <person name="Mondo S.J."/>
            <person name="Hofstad B.A."/>
            <person name="Robles A."/>
            <person name="Haridas S."/>
            <person name="Riley R."/>
            <person name="LaButti K."/>
            <person name="Pangilinan J."/>
            <person name="Andreopoulos W."/>
            <person name="Lipzen A."/>
            <person name="Yan J."/>
            <person name="Wang M."/>
            <person name="Ng V."/>
            <person name="Grigoriev I.V."/>
            <person name="Spatafora J.W."/>
            <person name="Magnuson J.K."/>
            <person name="Baker S.E."/>
            <person name="Pomraning K.R."/>
        </authorList>
    </citation>
    <scope>NUCLEOTIDE SEQUENCE [LARGE SCALE GENOMIC DNA]</scope>
    <source>
        <strain evidence="5 6">Phaff 52-87</strain>
    </source>
</reference>
<dbReference type="EMBL" id="JBBJBU010000016">
    <property type="protein sequence ID" value="KAK7202661.1"/>
    <property type="molecule type" value="Genomic_DNA"/>
</dbReference>
<accession>A0ABR1EYI9</accession>
<comment type="caution">
    <text evidence="5">The sequence shown here is derived from an EMBL/GenBank/DDBJ whole genome shotgun (WGS) entry which is preliminary data.</text>
</comment>
<name>A0ABR1EYI9_9ASCO</name>
<protein>
    <submittedName>
        <fullName evidence="5">Uncharacterized protein</fullName>
    </submittedName>
</protein>
<sequence>MFGKVFVAALALTAAVSAQSSSASSATATSTASACLQSEVTATAQADLDSLSSCTTFSGNIILAETLSSATITGIQEIEGNLICKNNTQISSISAPSLQSIGGAFTLNGLTVLGTLSFPELTSIGSINWVTLPAIDSLTFTTGVTSCDQIYISDTDLSTLNGITLDSVTTLDINNNLNLNEIEMPLTSVSDQIDVSFNGETTISFPNLIWANNLTFQDVESISTPKLQTVNASYILISNNFEKLSAPNLTSVGGLSIIKNDDLTSISFPKLATIGSAGLEISNNTQLEEFSFPKVSAISGAIVLSGSFDNATFDDLTLVRGAVTISSDEDFDCSAFDKMNDDNDIRGNDYVCSAASSSSSSVLSSSAASSSVTSSASASSAVATSSSAASTSAASSSSTAGAVAFGPNTQGVAFGGIIAALFFGIF</sequence>
<dbReference type="SUPFAM" id="SSF52058">
    <property type="entry name" value="L domain-like"/>
    <property type="match status" value="1"/>
</dbReference>
<evidence type="ECO:0000256" key="1">
    <source>
        <dbReference type="ARBA" id="ARBA00004196"/>
    </source>
</evidence>
<gene>
    <name evidence="5" type="ORF">BZA70DRAFT_285684</name>
</gene>
<comment type="subcellular location">
    <subcellularLocation>
        <location evidence="1">Cell envelope</location>
    </subcellularLocation>
</comment>
<feature type="signal peptide" evidence="4">
    <location>
        <begin position="1"/>
        <end position="18"/>
    </location>
</feature>
<dbReference type="PANTHER" id="PTHR31018">
    <property type="entry name" value="SPORULATION-SPECIFIC PROTEIN-RELATED"/>
    <property type="match status" value="1"/>
</dbReference>
<evidence type="ECO:0000256" key="3">
    <source>
        <dbReference type="ARBA" id="ARBA00023180"/>
    </source>
</evidence>
<evidence type="ECO:0000256" key="2">
    <source>
        <dbReference type="ARBA" id="ARBA00022729"/>
    </source>
</evidence>
<evidence type="ECO:0000313" key="5">
    <source>
        <dbReference type="EMBL" id="KAK7202661.1"/>
    </source>
</evidence>
<evidence type="ECO:0000256" key="4">
    <source>
        <dbReference type="SAM" id="SignalP"/>
    </source>
</evidence>
<dbReference type="GeneID" id="90039290"/>
<dbReference type="InterPro" id="IPR032675">
    <property type="entry name" value="LRR_dom_sf"/>
</dbReference>
<dbReference type="Gene3D" id="3.80.10.10">
    <property type="entry name" value="Ribonuclease Inhibitor"/>
    <property type="match status" value="1"/>
</dbReference>
<feature type="chain" id="PRO_5045790280" evidence="4">
    <location>
        <begin position="19"/>
        <end position="426"/>
    </location>
</feature>
<evidence type="ECO:0000313" key="6">
    <source>
        <dbReference type="Proteomes" id="UP001498771"/>
    </source>
</evidence>
<dbReference type="InterPro" id="IPR051648">
    <property type="entry name" value="CWI-Assembly_Regulator"/>
</dbReference>